<dbReference type="EMBL" id="SMGD01000011">
    <property type="protein sequence ID" value="TCK59089.1"/>
    <property type="molecule type" value="Genomic_DNA"/>
</dbReference>
<dbReference type="OrthoDB" id="9794403at2"/>
<dbReference type="Pfam" id="PF01797">
    <property type="entry name" value="Y1_Tnp"/>
    <property type="match status" value="1"/>
</dbReference>
<dbReference type="PANTHER" id="PTHR36966">
    <property type="entry name" value="REP-ASSOCIATED TYROSINE TRANSPOSASE"/>
    <property type="match status" value="1"/>
</dbReference>
<dbReference type="SUPFAM" id="SSF143422">
    <property type="entry name" value="Transposase IS200-like"/>
    <property type="match status" value="1"/>
</dbReference>
<gene>
    <name evidence="2" type="ORF">EV690_1255</name>
</gene>
<feature type="domain" description="Transposase IS200-like" evidence="1">
    <location>
        <begin position="9"/>
        <end position="125"/>
    </location>
</feature>
<comment type="caution">
    <text evidence="2">The sequence shown here is derived from an EMBL/GenBank/DDBJ whole genome shotgun (WGS) entry which is preliminary data.</text>
</comment>
<protein>
    <submittedName>
        <fullName evidence="2">Putative transposase</fullName>
    </submittedName>
</protein>
<dbReference type="Gene3D" id="3.30.70.1290">
    <property type="entry name" value="Transposase IS200-like"/>
    <property type="match status" value="1"/>
</dbReference>
<dbReference type="SMART" id="SM01321">
    <property type="entry name" value="Y1_Tnp"/>
    <property type="match status" value="1"/>
</dbReference>
<dbReference type="AlphaFoldDB" id="A0A4R1K7P4"/>
<organism evidence="2 3">
    <name type="scientific">Celerinatantimonas diazotrophica</name>
    <dbReference type="NCBI Taxonomy" id="412034"/>
    <lineage>
        <taxon>Bacteria</taxon>
        <taxon>Pseudomonadati</taxon>
        <taxon>Pseudomonadota</taxon>
        <taxon>Gammaproteobacteria</taxon>
        <taxon>Celerinatantimonadaceae</taxon>
        <taxon>Celerinatantimonas</taxon>
    </lineage>
</organism>
<dbReference type="PANTHER" id="PTHR36966:SF1">
    <property type="entry name" value="REP-ASSOCIATED TYROSINE TRANSPOSASE"/>
    <property type="match status" value="1"/>
</dbReference>
<evidence type="ECO:0000259" key="1">
    <source>
        <dbReference type="SMART" id="SM01321"/>
    </source>
</evidence>
<reference evidence="2 3" key="1">
    <citation type="submission" date="2019-03" db="EMBL/GenBank/DDBJ databases">
        <title>Genomic Encyclopedia of Type Strains, Phase IV (KMG-IV): sequencing the most valuable type-strain genomes for metagenomic binning, comparative biology and taxonomic classification.</title>
        <authorList>
            <person name="Goeker M."/>
        </authorList>
    </citation>
    <scope>NUCLEOTIDE SEQUENCE [LARGE SCALE GENOMIC DNA]</scope>
    <source>
        <strain evidence="2 3">DSM 18577</strain>
    </source>
</reference>
<proteinExistence type="predicted"/>
<dbReference type="NCBIfam" id="NF047646">
    <property type="entry name" value="REP_Tyr_transpos"/>
    <property type="match status" value="1"/>
</dbReference>
<name>A0A4R1K7P4_9GAMM</name>
<accession>A0A4R1K7P4</accession>
<dbReference type="GO" id="GO:0004803">
    <property type="term" value="F:transposase activity"/>
    <property type="evidence" value="ECO:0007669"/>
    <property type="project" value="InterPro"/>
</dbReference>
<evidence type="ECO:0000313" key="3">
    <source>
        <dbReference type="Proteomes" id="UP000295565"/>
    </source>
</evidence>
<dbReference type="InterPro" id="IPR036515">
    <property type="entry name" value="Transposase_17_sf"/>
</dbReference>
<keyword evidence="3" id="KW-1185">Reference proteome</keyword>
<dbReference type="GO" id="GO:0006313">
    <property type="term" value="P:DNA transposition"/>
    <property type="evidence" value="ECO:0007669"/>
    <property type="project" value="InterPro"/>
</dbReference>
<dbReference type="InterPro" id="IPR002686">
    <property type="entry name" value="Transposase_17"/>
</dbReference>
<dbReference type="Proteomes" id="UP000295565">
    <property type="component" value="Unassembled WGS sequence"/>
</dbReference>
<dbReference type="RefSeq" id="WP_131912037.1">
    <property type="nucleotide sequence ID" value="NZ_OU594967.1"/>
</dbReference>
<dbReference type="InterPro" id="IPR052715">
    <property type="entry name" value="RAYT_transposase"/>
</dbReference>
<sequence>MVNYRRVIITGGCYFFTLTLKNRRLKLLTEQIDLLRDSFHYALSRYPCHIQAISVMPDHIHLLVQLPNDTTYFPKLIQSIKSRFSLLFHQRIDKHLRFIWQSRYWEHCIRNEQDWLMHVNYIHRNPYKHHLVKCVKDWPYSSFHQYVQRGILTDSWQGEELDGYFGE</sequence>
<evidence type="ECO:0000313" key="2">
    <source>
        <dbReference type="EMBL" id="TCK59089.1"/>
    </source>
</evidence>
<dbReference type="GO" id="GO:0043565">
    <property type="term" value="F:sequence-specific DNA binding"/>
    <property type="evidence" value="ECO:0007669"/>
    <property type="project" value="TreeGrafter"/>
</dbReference>